<protein>
    <recommendedName>
        <fullName evidence="7">Fungal lipase-type domain-containing protein</fullName>
    </recommendedName>
</protein>
<dbReference type="Pfam" id="PF01764">
    <property type="entry name" value="Lipase_3"/>
    <property type="match status" value="1"/>
</dbReference>
<evidence type="ECO:0000313" key="9">
    <source>
        <dbReference type="Proteomes" id="UP000306050"/>
    </source>
</evidence>
<name>A0A4U7KT24_9BASI</name>
<dbReference type="RefSeq" id="XP_029738127.1">
    <property type="nucleotide sequence ID" value="XM_029885561.1"/>
</dbReference>
<evidence type="ECO:0000256" key="1">
    <source>
        <dbReference type="ARBA" id="ARBA00022729"/>
    </source>
</evidence>
<dbReference type="CDD" id="cd00519">
    <property type="entry name" value="Lipase_3"/>
    <property type="match status" value="1"/>
</dbReference>
<comment type="similarity">
    <text evidence="3">Belongs to the AB hydrolase superfamily. Lipase family. Class 3 subfamily.</text>
</comment>
<dbReference type="InterPro" id="IPR029058">
    <property type="entry name" value="AB_hydrolase_fold"/>
</dbReference>
<evidence type="ECO:0000256" key="5">
    <source>
        <dbReference type="ARBA" id="ARBA00048461"/>
    </source>
</evidence>
<comment type="caution">
    <text evidence="8">The sequence shown here is derived from an EMBL/GenBank/DDBJ whole genome shotgun (WGS) entry which is preliminary data.</text>
</comment>
<dbReference type="InterPro" id="IPR002921">
    <property type="entry name" value="Fungal_lipase-type"/>
</dbReference>
<dbReference type="InterPro" id="IPR051218">
    <property type="entry name" value="Sec_MonoDiacylglyc_Lipase"/>
</dbReference>
<reference evidence="8 9" key="1">
    <citation type="submission" date="2019-05" db="EMBL/GenBank/DDBJ databases">
        <title>Sporisorium graminicola CBS 10092 draft sequencing and annotation.</title>
        <authorList>
            <person name="Solano-Gonzalez S."/>
            <person name="Caddick M.X."/>
            <person name="Darby A."/>
        </authorList>
    </citation>
    <scope>NUCLEOTIDE SEQUENCE [LARGE SCALE GENOMIC DNA]</scope>
    <source>
        <strain evidence="8 9">CBS 10092</strain>
    </source>
</reference>
<dbReference type="EMBL" id="SRRM01000018">
    <property type="protein sequence ID" value="TKY86142.1"/>
    <property type="molecule type" value="Genomic_DNA"/>
</dbReference>
<dbReference type="PANTHER" id="PTHR45856:SF25">
    <property type="entry name" value="FUNGAL LIPASE-LIKE DOMAIN-CONTAINING PROTEIN"/>
    <property type="match status" value="1"/>
</dbReference>
<proteinExistence type="inferred from homology"/>
<keyword evidence="1 6" id="KW-0732">Signal</keyword>
<feature type="signal peptide" evidence="6">
    <location>
        <begin position="1"/>
        <end position="23"/>
    </location>
</feature>
<dbReference type="GeneID" id="40727862"/>
<evidence type="ECO:0000256" key="4">
    <source>
        <dbReference type="ARBA" id="ARBA00047591"/>
    </source>
</evidence>
<feature type="chain" id="PRO_5020867225" description="Fungal lipase-type domain-containing protein" evidence="6">
    <location>
        <begin position="24"/>
        <end position="322"/>
    </location>
</feature>
<keyword evidence="9" id="KW-1185">Reference proteome</keyword>
<organism evidence="8 9">
    <name type="scientific">Sporisorium graminicola</name>
    <dbReference type="NCBI Taxonomy" id="280036"/>
    <lineage>
        <taxon>Eukaryota</taxon>
        <taxon>Fungi</taxon>
        <taxon>Dikarya</taxon>
        <taxon>Basidiomycota</taxon>
        <taxon>Ustilaginomycotina</taxon>
        <taxon>Ustilaginomycetes</taxon>
        <taxon>Ustilaginales</taxon>
        <taxon>Ustilaginaceae</taxon>
        <taxon>Sporisorium</taxon>
    </lineage>
</organism>
<sequence length="322" mass="33999">MVKFLQIVSTLAAAALAASSVCAGPLPADTLDYPLGVQKAIQAREAERLFVRNNTAPTSPLTNYQQYSFPAQLSQAAYCNLAVGSTVGDATLLWTAGDGRSTPVVYVAYSPSKGVIVSHQGTNTSSFSSILNDADFNKDPVNSRLSYLGSDVEVHGGFQDTWLRTADSVLAQVQSALADHPGAAILTVGHSLGAAISLFDALYLKKQLPSTSVHSIVFGQPRTGNQAFADAVDANLAGFVHINNGNDPVPRLPPTFNGYVHSSGEIWINPHNTNTAVTCPGQENENCSDSLSAFDYKTSDHTGTYFDVHIAGRGGNCPPVIN</sequence>
<gene>
    <name evidence="8" type="ORF">EX895_004967</name>
</gene>
<dbReference type="Proteomes" id="UP000306050">
    <property type="component" value="Chromosome SGRAM_5"/>
</dbReference>
<dbReference type="OrthoDB" id="426718at2759"/>
<dbReference type="PANTHER" id="PTHR45856">
    <property type="entry name" value="ALPHA/BETA-HYDROLASES SUPERFAMILY PROTEIN"/>
    <property type="match status" value="1"/>
</dbReference>
<accession>A0A4U7KT24</accession>
<dbReference type="AlphaFoldDB" id="A0A4U7KT24"/>
<evidence type="ECO:0000259" key="7">
    <source>
        <dbReference type="Pfam" id="PF01764"/>
    </source>
</evidence>
<comment type="catalytic activity">
    <reaction evidence="5">
        <text>a monoacylglycerol + H2O = glycerol + a fatty acid + H(+)</text>
        <dbReference type="Rhea" id="RHEA:15245"/>
        <dbReference type="ChEBI" id="CHEBI:15377"/>
        <dbReference type="ChEBI" id="CHEBI:15378"/>
        <dbReference type="ChEBI" id="CHEBI:17408"/>
        <dbReference type="ChEBI" id="CHEBI:17754"/>
        <dbReference type="ChEBI" id="CHEBI:28868"/>
    </reaction>
</comment>
<evidence type="ECO:0000313" key="8">
    <source>
        <dbReference type="EMBL" id="TKY86142.1"/>
    </source>
</evidence>
<feature type="domain" description="Fungal lipase-type" evidence="7">
    <location>
        <begin position="117"/>
        <end position="255"/>
    </location>
</feature>
<evidence type="ECO:0000256" key="6">
    <source>
        <dbReference type="SAM" id="SignalP"/>
    </source>
</evidence>
<comment type="catalytic activity">
    <reaction evidence="4">
        <text>a diacylglycerol + H2O = a monoacylglycerol + a fatty acid + H(+)</text>
        <dbReference type="Rhea" id="RHEA:32731"/>
        <dbReference type="ChEBI" id="CHEBI:15377"/>
        <dbReference type="ChEBI" id="CHEBI:15378"/>
        <dbReference type="ChEBI" id="CHEBI:17408"/>
        <dbReference type="ChEBI" id="CHEBI:18035"/>
        <dbReference type="ChEBI" id="CHEBI:28868"/>
    </reaction>
</comment>
<evidence type="ECO:0000256" key="3">
    <source>
        <dbReference type="ARBA" id="ARBA00043996"/>
    </source>
</evidence>
<evidence type="ECO:0000256" key="2">
    <source>
        <dbReference type="ARBA" id="ARBA00023157"/>
    </source>
</evidence>
<dbReference type="SUPFAM" id="SSF53474">
    <property type="entry name" value="alpha/beta-Hydrolases"/>
    <property type="match status" value="1"/>
</dbReference>
<dbReference type="Gene3D" id="3.40.50.1820">
    <property type="entry name" value="alpha/beta hydrolase"/>
    <property type="match status" value="1"/>
</dbReference>
<keyword evidence="2" id="KW-1015">Disulfide bond</keyword>
<dbReference type="GO" id="GO:0006629">
    <property type="term" value="P:lipid metabolic process"/>
    <property type="evidence" value="ECO:0007669"/>
    <property type="project" value="InterPro"/>
</dbReference>
<dbReference type="KEGG" id="sgra:EX895_004967"/>